<proteinExistence type="predicted"/>
<keyword evidence="2" id="KW-1185">Reference proteome</keyword>
<name>A0A0B0PTK6_GOSAR</name>
<dbReference type="AlphaFoldDB" id="A0A0B0PTK6"/>
<evidence type="ECO:0000313" key="1">
    <source>
        <dbReference type="EMBL" id="KHG28192.1"/>
    </source>
</evidence>
<organism evidence="1 2">
    <name type="scientific">Gossypium arboreum</name>
    <name type="common">Tree cotton</name>
    <name type="synonym">Gossypium nanking</name>
    <dbReference type="NCBI Taxonomy" id="29729"/>
    <lineage>
        <taxon>Eukaryota</taxon>
        <taxon>Viridiplantae</taxon>
        <taxon>Streptophyta</taxon>
        <taxon>Embryophyta</taxon>
        <taxon>Tracheophyta</taxon>
        <taxon>Spermatophyta</taxon>
        <taxon>Magnoliopsida</taxon>
        <taxon>eudicotyledons</taxon>
        <taxon>Gunneridae</taxon>
        <taxon>Pentapetalae</taxon>
        <taxon>rosids</taxon>
        <taxon>malvids</taxon>
        <taxon>Malvales</taxon>
        <taxon>Malvaceae</taxon>
        <taxon>Malvoideae</taxon>
        <taxon>Gossypium</taxon>
    </lineage>
</organism>
<evidence type="ECO:0000313" key="2">
    <source>
        <dbReference type="Proteomes" id="UP000032142"/>
    </source>
</evidence>
<protein>
    <submittedName>
        <fullName evidence="1">Uncharacterized protein</fullName>
    </submittedName>
</protein>
<sequence>MCIVDLAWTAWTGNPAVRCEVRGSAYLRQSFLLLDGKWIIHRDFQETQRD</sequence>
<dbReference type="EMBL" id="KN443971">
    <property type="protein sequence ID" value="KHG28192.1"/>
    <property type="molecule type" value="Genomic_DNA"/>
</dbReference>
<reference evidence="2" key="1">
    <citation type="submission" date="2014-09" db="EMBL/GenBank/DDBJ databases">
        <authorList>
            <person name="Mudge J."/>
            <person name="Ramaraj T."/>
            <person name="Lindquist I.E."/>
            <person name="Bharti A.K."/>
            <person name="Sundararajan A."/>
            <person name="Cameron C.T."/>
            <person name="Woodward J.E."/>
            <person name="May G.D."/>
            <person name="Brubaker C."/>
            <person name="Broadhvest J."/>
            <person name="Wilkins T.A."/>
        </authorList>
    </citation>
    <scope>NUCLEOTIDE SEQUENCE</scope>
    <source>
        <strain evidence="2">cv. AKA8401</strain>
    </source>
</reference>
<gene>
    <name evidence="1" type="ORF">F383_35053</name>
</gene>
<accession>A0A0B0PTK6</accession>
<dbReference type="Proteomes" id="UP000032142">
    <property type="component" value="Unassembled WGS sequence"/>
</dbReference>